<dbReference type="GO" id="GO:0070403">
    <property type="term" value="F:NAD+ binding"/>
    <property type="evidence" value="ECO:0007669"/>
    <property type="project" value="InterPro"/>
</dbReference>
<accession>A0A166AI19</accession>
<keyword evidence="1" id="KW-0560">Oxidoreductase</keyword>
<keyword evidence="4" id="KW-1185">Reference proteome</keyword>
<name>A0A166AI19_9EURY</name>
<organism evidence="3 4">
    <name type="scientific">Methanobrevibacter filiformis</name>
    <dbReference type="NCBI Taxonomy" id="55758"/>
    <lineage>
        <taxon>Archaea</taxon>
        <taxon>Methanobacteriati</taxon>
        <taxon>Methanobacteriota</taxon>
        <taxon>Methanomada group</taxon>
        <taxon>Methanobacteria</taxon>
        <taxon>Methanobacteriales</taxon>
        <taxon>Methanobacteriaceae</taxon>
        <taxon>Methanobrevibacter</taxon>
    </lineage>
</organism>
<dbReference type="RefSeq" id="WP_066972748.1">
    <property type="nucleotide sequence ID" value="NZ_LWMT01000236.1"/>
</dbReference>
<dbReference type="InterPro" id="IPR036291">
    <property type="entry name" value="NAD(P)-bd_dom_sf"/>
</dbReference>
<dbReference type="GO" id="GO:0008977">
    <property type="term" value="F:prephenate dehydrogenase (NAD+) activity"/>
    <property type="evidence" value="ECO:0007669"/>
    <property type="project" value="InterPro"/>
</dbReference>
<dbReference type="PANTHER" id="PTHR21363:SF0">
    <property type="entry name" value="PREPHENATE DEHYDROGENASE [NADP(+)]"/>
    <property type="match status" value="1"/>
</dbReference>
<dbReference type="Pfam" id="PF02153">
    <property type="entry name" value="PDH_N"/>
    <property type="match status" value="1"/>
</dbReference>
<dbReference type="InterPro" id="IPR050812">
    <property type="entry name" value="Preph/Arog_dehydrog"/>
</dbReference>
<dbReference type="SUPFAM" id="SSF48179">
    <property type="entry name" value="6-phosphogluconate dehydrogenase C-terminal domain-like"/>
    <property type="match status" value="1"/>
</dbReference>
<evidence type="ECO:0000313" key="4">
    <source>
        <dbReference type="Proteomes" id="UP000077066"/>
    </source>
</evidence>
<dbReference type="Proteomes" id="UP000077066">
    <property type="component" value="Unassembled WGS sequence"/>
</dbReference>
<proteinExistence type="predicted"/>
<feature type="domain" description="Prephenate/arogenate dehydrogenase" evidence="2">
    <location>
        <begin position="1"/>
        <end position="280"/>
    </location>
</feature>
<evidence type="ECO:0000259" key="2">
    <source>
        <dbReference type="PROSITE" id="PS51176"/>
    </source>
</evidence>
<dbReference type="Gene3D" id="3.40.50.720">
    <property type="entry name" value="NAD(P)-binding Rossmann-like Domain"/>
    <property type="match status" value="1"/>
</dbReference>
<gene>
    <name evidence="3" type="primary">tyrA</name>
    <name evidence="3" type="ORF">MBFIL_12410</name>
</gene>
<dbReference type="InterPro" id="IPR003099">
    <property type="entry name" value="Prephen_DH"/>
</dbReference>
<dbReference type="EMBL" id="LWMT01000236">
    <property type="protein sequence ID" value="KZX12058.1"/>
    <property type="molecule type" value="Genomic_DNA"/>
</dbReference>
<dbReference type="STRING" id="55758.MBFIL_12410"/>
<sequence>MNVGILGGTKGLGKSIAIFLKKEGFSVTITGRDEVQGNQTAKEIGVSYSKDNKKIANLSDILIISVPIGTIESVIKEIADSTKEGSVIIDVASVKEKPAEIMEKYLKNNVEFIPTHPIFGPRTQSLNGQVMVLTPIKKGKWYKKLIKFLKSHNTRIVETEPKEHDDMMAIVQILTHYTYISTAYAIKKLGVNIKQTRKFASPIYNLMVDMIARIVSQNPILTYSIQKENENGEHVREVFLESAKEIEKALKRNDKDKFTEIAISATKNMDDIQDALGRSDKAIASQTHELALLKNSINNEIVVKHIYSNEIHCGILKEMDPEYIVLERGKRSTKLKIANIKVLNESEIQEWKKANYPNEKYNLSCIFPLSSNADIIKLAIESMNDIITVEIVETWINPQIPKNMLGITFKIETFNKNSIKEVETFLKGFGAEIYGK</sequence>
<protein>
    <submittedName>
        <fullName evidence="3">T-protein</fullName>
    </submittedName>
</protein>
<dbReference type="PANTHER" id="PTHR21363">
    <property type="entry name" value="PREPHENATE DEHYDROGENASE"/>
    <property type="match status" value="1"/>
</dbReference>
<dbReference type="GO" id="GO:0006571">
    <property type="term" value="P:tyrosine biosynthetic process"/>
    <property type="evidence" value="ECO:0007669"/>
    <property type="project" value="InterPro"/>
</dbReference>
<dbReference type="AlphaFoldDB" id="A0A166AI19"/>
<dbReference type="PROSITE" id="PS51176">
    <property type="entry name" value="PDH_ADH"/>
    <property type="match status" value="1"/>
</dbReference>
<dbReference type="NCBIfam" id="NF006408">
    <property type="entry name" value="PRK08655.1-2"/>
    <property type="match status" value="1"/>
</dbReference>
<dbReference type="OrthoDB" id="24743at2157"/>
<dbReference type="Gene3D" id="1.10.3660.10">
    <property type="entry name" value="6-phosphogluconate dehydrogenase C-terminal like domain"/>
    <property type="match status" value="1"/>
</dbReference>
<dbReference type="InterPro" id="IPR046825">
    <property type="entry name" value="PDH_C"/>
</dbReference>
<dbReference type="SUPFAM" id="SSF51735">
    <property type="entry name" value="NAD(P)-binding Rossmann-fold domains"/>
    <property type="match status" value="1"/>
</dbReference>
<evidence type="ECO:0000313" key="3">
    <source>
        <dbReference type="EMBL" id="KZX12058.1"/>
    </source>
</evidence>
<comment type="caution">
    <text evidence="3">The sequence shown here is derived from an EMBL/GenBank/DDBJ whole genome shotgun (WGS) entry which is preliminary data.</text>
</comment>
<dbReference type="GO" id="GO:0004665">
    <property type="term" value="F:prephenate dehydrogenase (NADP+) activity"/>
    <property type="evidence" value="ECO:0007669"/>
    <property type="project" value="InterPro"/>
</dbReference>
<evidence type="ECO:0000256" key="1">
    <source>
        <dbReference type="ARBA" id="ARBA00023002"/>
    </source>
</evidence>
<dbReference type="InterPro" id="IPR008927">
    <property type="entry name" value="6-PGluconate_DH-like_C_sf"/>
</dbReference>
<reference evidence="3 4" key="1">
    <citation type="submission" date="2016-04" db="EMBL/GenBank/DDBJ databases">
        <title>Genome sequence of Methanobrevibacter filiformis DSM 11501.</title>
        <authorList>
            <person name="Poehlein A."/>
            <person name="Seedorf H."/>
            <person name="Daniel R."/>
        </authorList>
    </citation>
    <scope>NUCLEOTIDE SEQUENCE [LARGE SCALE GENOMIC DNA]</scope>
    <source>
        <strain evidence="3 4">DSM 11501</strain>
    </source>
</reference>
<dbReference type="InterPro" id="IPR046826">
    <property type="entry name" value="PDH_N"/>
</dbReference>
<dbReference type="PATRIC" id="fig|55758.3.peg.1420"/>
<dbReference type="Pfam" id="PF20463">
    <property type="entry name" value="PDH_C"/>
    <property type="match status" value="1"/>
</dbReference>